<dbReference type="AlphaFoldDB" id="A0A5S6QX80"/>
<dbReference type="SUPFAM" id="SSF48371">
    <property type="entry name" value="ARM repeat"/>
    <property type="match status" value="1"/>
</dbReference>
<evidence type="ECO:0000313" key="1">
    <source>
        <dbReference type="Proteomes" id="UP000046395"/>
    </source>
</evidence>
<organism evidence="1 2">
    <name type="scientific">Trichuris muris</name>
    <name type="common">Mouse whipworm</name>
    <dbReference type="NCBI Taxonomy" id="70415"/>
    <lineage>
        <taxon>Eukaryota</taxon>
        <taxon>Metazoa</taxon>
        <taxon>Ecdysozoa</taxon>
        <taxon>Nematoda</taxon>
        <taxon>Enoplea</taxon>
        <taxon>Dorylaimia</taxon>
        <taxon>Trichinellida</taxon>
        <taxon>Trichuridae</taxon>
        <taxon>Trichuris</taxon>
    </lineage>
</organism>
<dbReference type="InterPro" id="IPR016024">
    <property type="entry name" value="ARM-type_fold"/>
</dbReference>
<dbReference type="WBParaSite" id="TMUE_3000011502.1">
    <property type="protein sequence ID" value="TMUE_3000011502.1"/>
    <property type="gene ID" value="WBGene00288825"/>
</dbReference>
<dbReference type="InterPro" id="IPR011989">
    <property type="entry name" value="ARM-like"/>
</dbReference>
<proteinExistence type="predicted"/>
<accession>A0A5S6QX80</accession>
<dbReference type="Proteomes" id="UP000046395">
    <property type="component" value="Unassembled WGS sequence"/>
</dbReference>
<dbReference type="Gene3D" id="1.25.10.10">
    <property type="entry name" value="Leucine-rich Repeat Variant"/>
    <property type="match status" value="1"/>
</dbReference>
<keyword evidence="1" id="KW-1185">Reference proteome</keyword>
<protein>
    <submittedName>
        <fullName evidence="2">Armadillo repeat-containing domain-containing protein</fullName>
    </submittedName>
</protein>
<reference evidence="2" key="1">
    <citation type="submission" date="2019-12" db="UniProtKB">
        <authorList>
            <consortium name="WormBaseParasite"/>
        </authorList>
    </citation>
    <scope>IDENTIFICATION</scope>
</reference>
<evidence type="ECO:0000313" key="2">
    <source>
        <dbReference type="WBParaSite" id="TMUE_3000011502.1"/>
    </source>
</evidence>
<name>A0A5S6QX80_TRIMR</name>
<sequence length="354" mass="39318">MLKSTEARLNETNAYRAQRRADSLLERRGIEPPSSQELSALVGSLRSSNKDEAYNALCQLCTQLSESPDIVSSRFVTISNSVYTVVGLLTKSNEDGRVWIKALDLLVLLSLGTSYVCRTVARLAGAYALHWTFCELLHIVWRAVVLVGNLAGDADARVAKLLVKQGVVSQVALLLHHDDDQMVEASLRAILIFLNSGTVDVNCFAQEGRTVRAVRLVMLRSTSKSQRCIAAFIYFHLMCFESWFSPCGTSNFWNFFLFSISWPNHSFASLKKETLWVLCNFTAAATDYSVALLTFEDGSFLVDTLSNVANRPLDAVYVENGALQMRDDLRWTAADIPVFASGWLITKSSLVPTH</sequence>